<dbReference type="RefSeq" id="WP_106242733.1">
    <property type="nucleotide sequence ID" value="NZ_PVZC01000002.1"/>
</dbReference>
<dbReference type="SMART" id="SM00422">
    <property type="entry name" value="HTH_MERR"/>
    <property type="match status" value="1"/>
</dbReference>
<dbReference type="InterPro" id="IPR047057">
    <property type="entry name" value="MerR_fam"/>
</dbReference>
<gene>
    <name evidence="3" type="ORF">CLV72_102393</name>
</gene>
<proteinExistence type="predicted"/>
<dbReference type="PANTHER" id="PTHR30204:SF93">
    <property type="entry name" value="HTH MERR-TYPE DOMAIN-CONTAINING PROTEIN"/>
    <property type="match status" value="1"/>
</dbReference>
<evidence type="ECO:0000313" key="4">
    <source>
        <dbReference type="Proteomes" id="UP000237846"/>
    </source>
</evidence>
<protein>
    <submittedName>
        <fullName evidence="3">DNA-binding transcriptional MerR regulator</fullName>
    </submittedName>
</protein>
<evidence type="ECO:0000256" key="1">
    <source>
        <dbReference type="ARBA" id="ARBA00023125"/>
    </source>
</evidence>
<dbReference type="CDD" id="cd00592">
    <property type="entry name" value="HTH_MerR-like"/>
    <property type="match status" value="1"/>
</dbReference>
<dbReference type="InterPro" id="IPR000551">
    <property type="entry name" value="MerR-type_HTH_dom"/>
</dbReference>
<dbReference type="PRINTS" id="PR00040">
    <property type="entry name" value="HTHMERR"/>
</dbReference>
<feature type="domain" description="HTH merR-type" evidence="2">
    <location>
        <begin position="1"/>
        <end position="71"/>
    </location>
</feature>
<dbReference type="Pfam" id="PF13411">
    <property type="entry name" value="MerR_1"/>
    <property type="match status" value="1"/>
</dbReference>
<dbReference type="SUPFAM" id="SSF46955">
    <property type="entry name" value="Putative DNA-binding domain"/>
    <property type="match status" value="1"/>
</dbReference>
<dbReference type="PANTHER" id="PTHR30204">
    <property type="entry name" value="REDOX-CYCLING DRUG-SENSING TRANSCRIPTIONAL ACTIVATOR SOXR"/>
    <property type="match status" value="1"/>
</dbReference>
<reference evidence="3 4" key="1">
    <citation type="submission" date="2018-03" db="EMBL/GenBank/DDBJ databases">
        <title>Genomic Encyclopedia of Archaeal and Bacterial Type Strains, Phase II (KMG-II): from individual species to whole genera.</title>
        <authorList>
            <person name="Goeker M."/>
        </authorList>
    </citation>
    <scope>NUCLEOTIDE SEQUENCE [LARGE SCALE GENOMIC DNA]</scope>
    <source>
        <strain evidence="3 4">DSM 45601</strain>
    </source>
</reference>
<dbReference type="PROSITE" id="PS50937">
    <property type="entry name" value="HTH_MERR_2"/>
    <property type="match status" value="1"/>
</dbReference>
<dbReference type="Gene3D" id="1.10.1660.10">
    <property type="match status" value="1"/>
</dbReference>
<keyword evidence="4" id="KW-1185">Reference proteome</keyword>
<dbReference type="GO" id="GO:0003677">
    <property type="term" value="F:DNA binding"/>
    <property type="evidence" value="ECO:0007669"/>
    <property type="project" value="UniProtKB-KW"/>
</dbReference>
<dbReference type="AlphaFoldDB" id="A0A2T0QAB9"/>
<dbReference type="Proteomes" id="UP000237846">
    <property type="component" value="Unassembled WGS sequence"/>
</dbReference>
<dbReference type="GO" id="GO:0003700">
    <property type="term" value="F:DNA-binding transcription factor activity"/>
    <property type="evidence" value="ECO:0007669"/>
    <property type="project" value="InterPro"/>
</dbReference>
<name>A0A2T0QAB9_9ACTN</name>
<evidence type="ECO:0000313" key="3">
    <source>
        <dbReference type="EMBL" id="PRY00761.1"/>
    </source>
</evidence>
<dbReference type="InterPro" id="IPR009061">
    <property type="entry name" value="DNA-bd_dom_put_sf"/>
</dbReference>
<accession>A0A2T0QAB9</accession>
<comment type="caution">
    <text evidence="3">The sequence shown here is derived from an EMBL/GenBank/DDBJ whole genome shotgun (WGS) entry which is preliminary data.</text>
</comment>
<evidence type="ECO:0000259" key="2">
    <source>
        <dbReference type="PROSITE" id="PS50937"/>
    </source>
</evidence>
<dbReference type="OrthoDB" id="9802039at2"/>
<keyword evidence="1 3" id="KW-0238">DNA-binding</keyword>
<sequence length="269" mass="27793">MGDYRISDLAARSGFPASTLRFYEQAGLLPARRTAAGHRRYGDTDLDRLALIRTARSYGLPLPEIGRLLAVWEGGACGPVRAALRPLLAERAERTAERAAGLAAGAAALAEADAALAAPPPSGPCRDGCGCVDHRAAPARFPDAAPVERGAAPAACGRDCACRADAAAAPAAACSLPPDAMAARVAAWRALAARAVRREARPDGVRLIFPTEPELAAELARLAAAELDCCGFFAFTLELDAEGLRMAVRAPEAGLGMLAELFGAGPSVR</sequence>
<dbReference type="EMBL" id="PVZC01000002">
    <property type="protein sequence ID" value="PRY00761.1"/>
    <property type="molecule type" value="Genomic_DNA"/>
</dbReference>
<organism evidence="3 4">
    <name type="scientific">Allonocardiopsis opalescens</name>
    <dbReference type="NCBI Taxonomy" id="1144618"/>
    <lineage>
        <taxon>Bacteria</taxon>
        <taxon>Bacillati</taxon>
        <taxon>Actinomycetota</taxon>
        <taxon>Actinomycetes</taxon>
        <taxon>Streptosporangiales</taxon>
        <taxon>Allonocardiopsis</taxon>
    </lineage>
</organism>